<gene>
    <name evidence="3" type="ORF">R5U08_22770</name>
</gene>
<evidence type="ECO:0000313" key="4">
    <source>
        <dbReference type="Proteomes" id="UP001305002"/>
    </source>
</evidence>
<evidence type="ECO:0000256" key="1">
    <source>
        <dbReference type="SAM" id="MobiDB-lite"/>
    </source>
</evidence>
<accession>A0ABZ0KGE7</accession>
<dbReference type="Proteomes" id="UP001305002">
    <property type="component" value="Chromosome"/>
</dbReference>
<feature type="region of interest" description="Disordered" evidence="1">
    <location>
        <begin position="28"/>
        <end position="62"/>
    </location>
</feature>
<feature type="compositionally biased region" description="Low complexity" evidence="1">
    <location>
        <begin position="100"/>
        <end position="110"/>
    </location>
</feature>
<reference evidence="3 4" key="2">
    <citation type="journal article" date="2024" name="Microb. Biotechnol.">
        <title>The involvement of multiple ABC transporters in daunorubicin efflux in Streptomyces coeruleorubidus.</title>
        <authorList>
            <person name="Dong J."/>
            <person name="Ning J."/>
            <person name="Tian Y."/>
            <person name="Li H."/>
            <person name="Chen H."/>
            <person name="Guan W."/>
        </authorList>
    </citation>
    <scope>NUCLEOTIDE SEQUENCE [LARGE SCALE GENOMIC DNA]</scope>
    <source>
        <strain evidence="3 4">CICC 11043</strain>
    </source>
</reference>
<dbReference type="RefSeq" id="WP_317926590.1">
    <property type="nucleotide sequence ID" value="NZ_CP137524.1"/>
</dbReference>
<evidence type="ECO:0000256" key="2">
    <source>
        <dbReference type="SAM" id="SignalP"/>
    </source>
</evidence>
<protein>
    <recommendedName>
        <fullName evidence="5">DUF5666 domain-containing protein</fullName>
    </recommendedName>
</protein>
<organism evidence="3 4">
    <name type="scientific">Streptomyces coeruleorubidus</name>
    <dbReference type="NCBI Taxonomy" id="116188"/>
    <lineage>
        <taxon>Bacteria</taxon>
        <taxon>Bacillati</taxon>
        <taxon>Actinomycetota</taxon>
        <taxon>Actinomycetes</taxon>
        <taxon>Kitasatosporales</taxon>
        <taxon>Streptomycetaceae</taxon>
        <taxon>Streptomyces</taxon>
    </lineage>
</organism>
<name>A0ABZ0KGE7_STRC4</name>
<reference evidence="3 4" key="1">
    <citation type="journal article" date="2021" name="J. Microbiol. Biotechnol.">
        <title>An Efficient Markerless Deletion System Suitable for the Industrial Strains of Streptomyces.</title>
        <authorList>
            <person name="Dong J."/>
            <person name="Wei J."/>
            <person name="Li H."/>
            <person name="Zhao S."/>
            <person name="Guan W."/>
        </authorList>
    </citation>
    <scope>NUCLEOTIDE SEQUENCE [LARGE SCALE GENOMIC DNA]</scope>
    <source>
        <strain evidence="3 4">CICC 11043</strain>
    </source>
</reference>
<evidence type="ECO:0000313" key="3">
    <source>
        <dbReference type="EMBL" id="WOT36772.1"/>
    </source>
</evidence>
<dbReference type="EMBL" id="CP137524">
    <property type="protein sequence ID" value="WOT36772.1"/>
    <property type="molecule type" value="Genomic_DNA"/>
</dbReference>
<evidence type="ECO:0008006" key="5">
    <source>
        <dbReference type="Google" id="ProtNLM"/>
    </source>
</evidence>
<keyword evidence="2" id="KW-0732">Signal</keyword>
<sequence>MKKTRVSLAVGAVAGVLLLGALAVNASADDAPRSADSGQAEKAAVPSAPPTPEWVNPDGTVDVSKMPEEMPLIGADGKVVKDANGKTLMVKTRVKLAESGAPQAPAAGPRAGEKRSTSTDAEGRKTETVEVKPSVPPAH</sequence>
<feature type="compositionally biased region" description="Basic and acidic residues" evidence="1">
    <location>
        <begin position="111"/>
        <end position="130"/>
    </location>
</feature>
<proteinExistence type="predicted"/>
<keyword evidence="4" id="KW-1185">Reference proteome</keyword>
<feature type="region of interest" description="Disordered" evidence="1">
    <location>
        <begin position="95"/>
        <end position="139"/>
    </location>
</feature>
<feature type="compositionally biased region" description="Low complexity" evidence="1">
    <location>
        <begin position="28"/>
        <end position="37"/>
    </location>
</feature>
<feature type="chain" id="PRO_5046999396" description="DUF5666 domain-containing protein" evidence="2">
    <location>
        <begin position="29"/>
        <end position="139"/>
    </location>
</feature>
<feature type="signal peptide" evidence="2">
    <location>
        <begin position="1"/>
        <end position="28"/>
    </location>
</feature>